<reference evidence="1" key="1">
    <citation type="submission" date="2019-11" db="EMBL/GenBank/DDBJ databases">
        <title>Nori genome reveals adaptations in red seaweeds to the harsh intertidal environment.</title>
        <authorList>
            <person name="Wang D."/>
            <person name="Mao Y."/>
        </authorList>
    </citation>
    <scope>NUCLEOTIDE SEQUENCE</scope>
    <source>
        <tissue evidence="1">Gametophyte</tissue>
    </source>
</reference>
<gene>
    <name evidence="1" type="ORF">I4F81_006632</name>
</gene>
<sequence length="576" mass="59132">MDVPRGEGPRAVPSDGERSLRRGEAVASPVLGAAAAPHHDQVTARVRALLRRVSAASSSPTSTQPPSSATASRGRIPDDALSARLVADVIAGYKLLPVEDRLRLLSVVAEDLRPVPVDVRRATTRLLGALDEAERAGAIATGDDGSAGAAASASAPHPPVTAAQASILRERVRNAERAARIALSPSYTTLLTRLVSAPGGLAFLITLRADILSAPRDALTPPLRAFCTEVTAALRMWLSAGSLSLTAVTPASPAALIQRLAAVSAASSPQPVTSGMEGLYTRLQHPRIRAYALMHAGMDGVPLVFVEVAYCSKMPTTVTDVFAEQAPSAGGDAHKLLDTLAFYSLVGCEAGLAGMELGGDVIRRVVAEELGVLGPAGTWLAVKSAIRQVVTLSPMPGFAAYLRSLPTPPPAEGNRRRAAYLHRHAARYLLHAKRRGGALDAVAHFHLRNGATVARVNVGADASAAREAESHGVMVNYRYVLGQADTNAGRYVRGAVVATADVRSAAAAAERELAIARAAAAGEAAPGGVGGGEGGGEDEGGGPGGGGRPRRPAATAAAAAAEAAAQGDRKTELYTV</sequence>
<protein>
    <submittedName>
        <fullName evidence="1">Uncharacterized protein</fullName>
    </submittedName>
</protein>
<dbReference type="EMBL" id="CM020619">
    <property type="protein sequence ID" value="KAK1864082.1"/>
    <property type="molecule type" value="Genomic_DNA"/>
</dbReference>
<evidence type="ECO:0000313" key="1">
    <source>
        <dbReference type="EMBL" id="KAK1864082.1"/>
    </source>
</evidence>
<dbReference type="Proteomes" id="UP000798662">
    <property type="component" value="Chromosome 2"/>
</dbReference>
<accession>A0ACC3C1N6</accession>
<evidence type="ECO:0000313" key="2">
    <source>
        <dbReference type="Proteomes" id="UP000798662"/>
    </source>
</evidence>
<proteinExistence type="predicted"/>
<name>A0ACC3C1N6_PYRYE</name>
<comment type="caution">
    <text evidence="1">The sequence shown here is derived from an EMBL/GenBank/DDBJ whole genome shotgun (WGS) entry which is preliminary data.</text>
</comment>
<keyword evidence="2" id="KW-1185">Reference proteome</keyword>
<organism evidence="1 2">
    <name type="scientific">Pyropia yezoensis</name>
    <name type="common">Susabi-nori</name>
    <name type="synonym">Porphyra yezoensis</name>
    <dbReference type="NCBI Taxonomy" id="2788"/>
    <lineage>
        <taxon>Eukaryota</taxon>
        <taxon>Rhodophyta</taxon>
        <taxon>Bangiophyceae</taxon>
        <taxon>Bangiales</taxon>
        <taxon>Bangiaceae</taxon>
        <taxon>Pyropia</taxon>
    </lineage>
</organism>